<reference evidence="1" key="1">
    <citation type="submission" date="2018-01" db="EMBL/GenBank/DDBJ databases">
        <authorList>
            <person name="Kovanen S."/>
            <person name="Nieminen T."/>
            <person name="Pohja-Mykra M."/>
            <person name="Raunio-Saarnisto M."/>
            <person name="Sauvala M."/>
            <person name="Fredriksson-Ahomaa M."/>
            <person name="Hanninen M.-L."/>
            <person name="Kivisto R."/>
        </authorList>
    </citation>
    <scope>NUCLEOTIDE SEQUENCE</scope>
    <source>
        <strain evidence="1">SO-26</strain>
    </source>
</reference>
<sequence length="96" mass="9481">MGLLASRLGDTLSGHGCFPPHAICSSSTNVFVEGIGSARVGDCASVHCCGPSCHGSSVSSGSSTVYVNGQKMARLTDSIGCGSIIVSANSTVFIGG</sequence>
<proteinExistence type="predicted"/>
<dbReference type="EMBL" id="PRBV01000005">
    <property type="protein sequence ID" value="RTJ79583.1"/>
    <property type="molecule type" value="Genomic_DNA"/>
</dbReference>
<evidence type="ECO:0000313" key="2">
    <source>
        <dbReference type="EMBL" id="RTJ79583.1"/>
    </source>
</evidence>
<dbReference type="EMBL" id="PQZD01000003">
    <property type="protein sequence ID" value="RTI48475.1"/>
    <property type="molecule type" value="Genomic_DNA"/>
</dbReference>
<dbReference type="Gene3D" id="2.60.200.60">
    <property type="match status" value="1"/>
</dbReference>
<organism evidence="2 3">
    <name type="scientific">Campylobacter jejuni</name>
    <dbReference type="NCBI Taxonomy" id="197"/>
    <lineage>
        <taxon>Bacteria</taxon>
        <taxon>Pseudomonadati</taxon>
        <taxon>Campylobacterota</taxon>
        <taxon>Epsilonproteobacteria</taxon>
        <taxon>Campylobacterales</taxon>
        <taxon>Campylobacteraceae</taxon>
        <taxon>Campylobacter</taxon>
    </lineage>
</organism>
<reference evidence="2 3" key="2">
    <citation type="journal article" date="2019" name="Appl. Environ. Microbiol.">
        <title>Population genetics and characterization of Campylobacter jejuni isolates in western jackdaws and game birds in Finland.</title>
        <authorList>
            <person name="Kovanen S."/>
            <person name="Rossi M."/>
            <person name="Pohja-Mykra M."/>
            <person name="Nieminen T."/>
            <person name="Raunio-Saarnisto M."/>
            <person name="Sauvala M."/>
            <person name="Fredriksson-Ahomaa M."/>
            <person name="Hanninen M.L."/>
            <person name="Kivisto R."/>
        </authorList>
    </citation>
    <scope>NUCLEOTIDE SEQUENCE [LARGE SCALE GENOMIC DNA]</scope>
    <source>
        <strain evidence="2 3">CB313</strain>
        <strain evidence="1">SO-26</strain>
    </source>
</reference>
<dbReference type="CDD" id="cd14737">
    <property type="entry name" value="PAAR_1"/>
    <property type="match status" value="1"/>
</dbReference>
<evidence type="ECO:0000313" key="3">
    <source>
        <dbReference type="Proteomes" id="UP000288507"/>
    </source>
</evidence>
<gene>
    <name evidence="2" type="ORF">C3H57_04230</name>
    <name evidence="1" type="ORF">C3I27_03415</name>
</gene>
<dbReference type="Proteomes" id="UP000288507">
    <property type="component" value="Unassembled WGS sequence"/>
</dbReference>
<protein>
    <submittedName>
        <fullName evidence="2">PaaR repeat-containing protein</fullName>
    </submittedName>
</protein>
<name>A0A430VBH5_CAMJU</name>
<comment type="caution">
    <text evidence="2">The sequence shown here is derived from an EMBL/GenBank/DDBJ whole genome shotgun (WGS) entry which is preliminary data.</text>
</comment>
<dbReference type="AlphaFoldDB" id="A0A430VBH5"/>
<dbReference type="RefSeq" id="WP_126232142.1">
    <property type="nucleotide sequence ID" value="NZ_PQZD01000003.1"/>
</dbReference>
<dbReference type="InterPro" id="IPR008727">
    <property type="entry name" value="PAAR_motif"/>
</dbReference>
<dbReference type="Proteomes" id="UP000287197">
    <property type="component" value="Unassembled WGS sequence"/>
</dbReference>
<accession>A0A430VBH5</accession>
<dbReference type="Pfam" id="PF05488">
    <property type="entry name" value="PAAR_motif"/>
    <property type="match status" value="1"/>
</dbReference>
<evidence type="ECO:0000313" key="1">
    <source>
        <dbReference type="EMBL" id="RTI48475.1"/>
    </source>
</evidence>